<evidence type="ECO:0000256" key="1">
    <source>
        <dbReference type="SAM" id="Coils"/>
    </source>
</evidence>
<gene>
    <name evidence="4" type="ORF">B0A55_05919</name>
</gene>
<reference evidence="4 5" key="1">
    <citation type="submission" date="2017-03" db="EMBL/GenBank/DDBJ databases">
        <title>Genomes of endolithic fungi from Antarctica.</title>
        <authorList>
            <person name="Coleine C."/>
            <person name="Masonjones S."/>
            <person name="Stajich J.E."/>
        </authorList>
    </citation>
    <scope>NUCLEOTIDE SEQUENCE [LARGE SCALE GENOMIC DNA]</scope>
    <source>
        <strain evidence="4 5">CCFEE 5184</strain>
    </source>
</reference>
<dbReference type="Proteomes" id="UP000309340">
    <property type="component" value="Unassembled WGS sequence"/>
</dbReference>
<evidence type="ECO:0000313" key="4">
    <source>
        <dbReference type="EMBL" id="TKA75724.1"/>
    </source>
</evidence>
<keyword evidence="5" id="KW-1185">Reference proteome</keyword>
<dbReference type="OrthoDB" id="273230at2759"/>
<proteinExistence type="predicted"/>
<name>A0A4U0XFI1_9PEZI</name>
<feature type="coiled-coil region" evidence="1">
    <location>
        <begin position="68"/>
        <end position="120"/>
    </location>
</feature>
<feature type="signal peptide" evidence="3">
    <location>
        <begin position="1"/>
        <end position="21"/>
    </location>
</feature>
<evidence type="ECO:0000256" key="2">
    <source>
        <dbReference type="SAM" id="MobiDB-lite"/>
    </source>
</evidence>
<protein>
    <submittedName>
        <fullName evidence="4">Uncharacterized protein</fullName>
    </submittedName>
</protein>
<feature type="chain" id="PRO_5020721707" evidence="3">
    <location>
        <begin position="22"/>
        <end position="155"/>
    </location>
</feature>
<evidence type="ECO:0000256" key="3">
    <source>
        <dbReference type="SAM" id="SignalP"/>
    </source>
</evidence>
<accession>A0A4U0XFI1</accession>
<feature type="region of interest" description="Disordered" evidence="2">
    <location>
        <begin position="25"/>
        <end position="58"/>
    </location>
</feature>
<dbReference type="EMBL" id="NAJQ01000184">
    <property type="protein sequence ID" value="TKA75724.1"/>
    <property type="molecule type" value="Genomic_DNA"/>
</dbReference>
<organism evidence="4 5">
    <name type="scientific">Friedmanniomyces simplex</name>
    <dbReference type="NCBI Taxonomy" id="329884"/>
    <lineage>
        <taxon>Eukaryota</taxon>
        <taxon>Fungi</taxon>
        <taxon>Dikarya</taxon>
        <taxon>Ascomycota</taxon>
        <taxon>Pezizomycotina</taxon>
        <taxon>Dothideomycetes</taxon>
        <taxon>Dothideomycetidae</taxon>
        <taxon>Mycosphaerellales</taxon>
        <taxon>Teratosphaeriaceae</taxon>
        <taxon>Friedmanniomyces</taxon>
    </lineage>
</organism>
<dbReference type="AlphaFoldDB" id="A0A4U0XFI1"/>
<keyword evidence="3" id="KW-0732">Signal</keyword>
<evidence type="ECO:0000313" key="5">
    <source>
        <dbReference type="Proteomes" id="UP000309340"/>
    </source>
</evidence>
<keyword evidence="1" id="KW-0175">Coiled coil</keyword>
<sequence>MMQRALLLRSLHLAAFRPATASRTLNALTTPSQPPSTRAASHSTAHLLSPSSQSITYSNNKSAADQIIEEITELYATAQDEFEIAMEETEKMSVYAEEDRKAAREELERVQEAYRKVVEGEDGGVAEEVRRRVGQRIRELEQGVRGMEEMAQNQD</sequence>
<comment type="caution">
    <text evidence="4">The sequence shown here is derived from an EMBL/GenBank/DDBJ whole genome shotgun (WGS) entry which is preliminary data.</text>
</comment>